<dbReference type="EMBL" id="JXTB01000579">
    <property type="protein sequence ID" value="PON36203.1"/>
    <property type="molecule type" value="Genomic_DNA"/>
</dbReference>
<dbReference type="OrthoDB" id="10392075at2759"/>
<dbReference type="AlphaFoldDB" id="A0A2P5AI50"/>
<accession>A0A2P5AI50</accession>
<comment type="caution">
    <text evidence="1">The sequence shown here is derived from an EMBL/GenBank/DDBJ whole genome shotgun (WGS) entry which is preliminary data.</text>
</comment>
<reference evidence="2" key="1">
    <citation type="submission" date="2016-06" db="EMBL/GenBank/DDBJ databases">
        <title>Parallel loss of symbiosis genes in relatives of nitrogen-fixing non-legume Parasponia.</title>
        <authorList>
            <person name="Van Velzen R."/>
            <person name="Holmer R."/>
            <person name="Bu F."/>
            <person name="Rutten L."/>
            <person name="Van Zeijl A."/>
            <person name="Liu W."/>
            <person name="Santuari L."/>
            <person name="Cao Q."/>
            <person name="Sharma T."/>
            <person name="Shen D."/>
            <person name="Roswanjaya Y."/>
            <person name="Wardhani T."/>
            <person name="Kalhor M.S."/>
            <person name="Jansen J."/>
            <person name="Van den Hoogen J."/>
            <person name="Gungor B."/>
            <person name="Hartog M."/>
            <person name="Hontelez J."/>
            <person name="Verver J."/>
            <person name="Yang W.-C."/>
            <person name="Schijlen E."/>
            <person name="Repin R."/>
            <person name="Schilthuizen M."/>
            <person name="Schranz E."/>
            <person name="Heidstra R."/>
            <person name="Miyata K."/>
            <person name="Fedorova E."/>
            <person name="Kohlen W."/>
            <person name="Bisseling T."/>
            <person name="Smit S."/>
            <person name="Geurts R."/>
        </authorList>
    </citation>
    <scope>NUCLEOTIDE SEQUENCE [LARGE SCALE GENOMIC DNA]</scope>
    <source>
        <strain evidence="2">cv. WU1-14</strain>
    </source>
</reference>
<evidence type="ECO:0000313" key="1">
    <source>
        <dbReference type="EMBL" id="PON36203.1"/>
    </source>
</evidence>
<protein>
    <submittedName>
        <fullName evidence="1">Uncharacterized protein</fullName>
    </submittedName>
</protein>
<proteinExistence type="predicted"/>
<keyword evidence="2" id="KW-1185">Reference proteome</keyword>
<name>A0A2P5AI50_PARAD</name>
<evidence type="ECO:0000313" key="2">
    <source>
        <dbReference type="Proteomes" id="UP000237105"/>
    </source>
</evidence>
<sequence>LEPLHMVWERFKIRLSRESDHDLPKWYQLQEFMKGLNPTSRSWVEARYGFSICKERPEDEAYQMREDMVKLDFECFYFEDSSRELEEEEPQDMLVVEKSKGSPRNQRFSHIIVLHEYTTNGVLFAIRATISMLYFLQA</sequence>
<gene>
    <name evidence="1" type="ORF">PanWU01x14_330330</name>
</gene>
<feature type="non-terminal residue" evidence="1">
    <location>
        <position position="1"/>
    </location>
</feature>
<dbReference type="Proteomes" id="UP000237105">
    <property type="component" value="Unassembled WGS sequence"/>
</dbReference>
<organism evidence="1 2">
    <name type="scientific">Parasponia andersonii</name>
    <name type="common">Sponia andersonii</name>
    <dbReference type="NCBI Taxonomy" id="3476"/>
    <lineage>
        <taxon>Eukaryota</taxon>
        <taxon>Viridiplantae</taxon>
        <taxon>Streptophyta</taxon>
        <taxon>Embryophyta</taxon>
        <taxon>Tracheophyta</taxon>
        <taxon>Spermatophyta</taxon>
        <taxon>Magnoliopsida</taxon>
        <taxon>eudicotyledons</taxon>
        <taxon>Gunneridae</taxon>
        <taxon>Pentapetalae</taxon>
        <taxon>rosids</taxon>
        <taxon>fabids</taxon>
        <taxon>Rosales</taxon>
        <taxon>Cannabaceae</taxon>
        <taxon>Parasponia</taxon>
    </lineage>
</organism>